<dbReference type="Pfam" id="PF07883">
    <property type="entry name" value="Cupin_2"/>
    <property type="match status" value="1"/>
</dbReference>
<dbReference type="SUPFAM" id="SSF51182">
    <property type="entry name" value="RmlC-like cupins"/>
    <property type="match status" value="1"/>
</dbReference>
<sequence>MEISPNGSRASSIGPAENFTGHARRDPLFTAPAPSRMMGGSVTFDAGARTVWHTHPVGQMLVITSGAGRVGSWGGPVRDVGPGDVVWFAPGEKHWHGAAPDVGMSHIAIVEAEDGVSSDWLEPVTEAQYIGEAWS</sequence>
<dbReference type="STRING" id="1229727.Ga0080559_TMP4154"/>
<dbReference type="OrthoDB" id="7507676at2"/>
<dbReference type="EMBL" id="CP014796">
    <property type="protein sequence ID" value="APX24950.1"/>
    <property type="molecule type" value="Genomic_DNA"/>
</dbReference>
<dbReference type="InterPro" id="IPR013096">
    <property type="entry name" value="Cupin_2"/>
</dbReference>
<feature type="domain" description="Cupin type-2" evidence="2">
    <location>
        <begin position="42"/>
        <end position="100"/>
    </location>
</feature>
<dbReference type="KEGG" id="tpro:Ga0080559_TMP4154"/>
<dbReference type="PANTHER" id="PTHR43698:SF1">
    <property type="entry name" value="BLL4564 PROTEIN"/>
    <property type="match status" value="1"/>
</dbReference>
<organism evidence="3 4">
    <name type="scientific">Salipiger profundus</name>
    <dbReference type="NCBI Taxonomy" id="1229727"/>
    <lineage>
        <taxon>Bacteria</taxon>
        <taxon>Pseudomonadati</taxon>
        <taxon>Pseudomonadota</taxon>
        <taxon>Alphaproteobacteria</taxon>
        <taxon>Rhodobacterales</taxon>
        <taxon>Roseobacteraceae</taxon>
        <taxon>Salipiger</taxon>
    </lineage>
</organism>
<evidence type="ECO:0000313" key="3">
    <source>
        <dbReference type="EMBL" id="APX24950.1"/>
    </source>
</evidence>
<gene>
    <name evidence="3" type="ORF">Ga0080559_TMP4154</name>
</gene>
<protein>
    <recommendedName>
        <fullName evidence="2">Cupin type-2 domain-containing protein</fullName>
    </recommendedName>
</protein>
<dbReference type="RefSeq" id="WP_076624655.1">
    <property type="nucleotide sequence ID" value="NZ_BMEW01000001.1"/>
</dbReference>
<name>A0A1U7DA56_9RHOB</name>
<keyword evidence="4" id="KW-1185">Reference proteome</keyword>
<evidence type="ECO:0000256" key="1">
    <source>
        <dbReference type="SAM" id="MobiDB-lite"/>
    </source>
</evidence>
<reference evidence="3 4" key="1">
    <citation type="submission" date="2016-03" db="EMBL/GenBank/DDBJ databases">
        <title>Deep-sea bacteria in the southern Pacific.</title>
        <authorList>
            <person name="Tang K."/>
        </authorList>
    </citation>
    <scope>NUCLEOTIDE SEQUENCE [LARGE SCALE GENOMIC DNA]</scope>
    <source>
        <strain evidence="3 4">JLT2016</strain>
    </source>
</reference>
<dbReference type="InterPro" id="IPR014710">
    <property type="entry name" value="RmlC-like_jellyroll"/>
</dbReference>
<feature type="compositionally biased region" description="Polar residues" evidence="1">
    <location>
        <begin position="1"/>
        <end position="11"/>
    </location>
</feature>
<dbReference type="PANTHER" id="PTHR43698">
    <property type="entry name" value="RIBD C-TERMINAL DOMAIN CONTAINING PROTEIN"/>
    <property type="match status" value="1"/>
</dbReference>
<dbReference type="Proteomes" id="UP000186559">
    <property type="component" value="Chromosome"/>
</dbReference>
<dbReference type="InterPro" id="IPR011051">
    <property type="entry name" value="RmlC_Cupin_sf"/>
</dbReference>
<dbReference type="Gene3D" id="2.60.120.10">
    <property type="entry name" value="Jelly Rolls"/>
    <property type="match status" value="1"/>
</dbReference>
<evidence type="ECO:0000259" key="2">
    <source>
        <dbReference type="Pfam" id="PF07883"/>
    </source>
</evidence>
<dbReference type="AlphaFoldDB" id="A0A1U7DA56"/>
<proteinExistence type="predicted"/>
<dbReference type="CDD" id="cd02233">
    <property type="entry name" value="cupin_HNL-like"/>
    <property type="match status" value="1"/>
</dbReference>
<evidence type="ECO:0000313" key="4">
    <source>
        <dbReference type="Proteomes" id="UP000186559"/>
    </source>
</evidence>
<dbReference type="InterPro" id="IPR047263">
    <property type="entry name" value="HNL-like_cupin"/>
</dbReference>
<feature type="region of interest" description="Disordered" evidence="1">
    <location>
        <begin position="1"/>
        <end position="34"/>
    </location>
</feature>
<accession>A0A1U7DA56</accession>